<dbReference type="Gene3D" id="1.10.1280.10">
    <property type="entry name" value="Di-copper center containing domain from catechol oxidase"/>
    <property type="match status" value="1"/>
</dbReference>
<evidence type="ECO:0000256" key="1">
    <source>
        <dbReference type="ARBA" id="ARBA00022723"/>
    </source>
</evidence>
<dbReference type="SUPFAM" id="SSF48056">
    <property type="entry name" value="Di-copper centre-containing domain"/>
    <property type="match status" value="1"/>
</dbReference>
<protein>
    <submittedName>
        <fullName evidence="6">Tyrosinase family protein</fullName>
    </submittedName>
</protein>
<evidence type="ECO:0000259" key="4">
    <source>
        <dbReference type="PROSITE" id="PS00497"/>
    </source>
</evidence>
<comment type="caution">
    <text evidence="6">The sequence shown here is derived from an EMBL/GenBank/DDBJ whole genome shotgun (WGS) entry which is preliminary data.</text>
</comment>
<keyword evidence="2" id="KW-0186">Copper</keyword>
<feature type="domain" description="Tyrosinase copper-binding" evidence="5">
    <location>
        <begin position="298"/>
        <end position="309"/>
    </location>
</feature>
<dbReference type="PROSITE" id="PS00497">
    <property type="entry name" value="TYROSINASE_1"/>
    <property type="match status" value="1"/>
</dbReference>
<dbReference type="PANTHER" id="PTHR11474">
    <property type="entry name" value="TYROSINASE FAMILY MEMBER"/>
    <property type="match status" value="1"/>
</dbReference>
<dbReference type="EMBL" id="JBDIME010000022">
    <property type="protein sequence ID" value="MEN2792019.1"/>
    <property type="molecule type" value="Genomic_DNA"/>
</dbReference>
<keyword evidence="3" id="KW-0732">Signal</keyword>
<feature type="domain" description="Tyrosinase copper-binding" evidence="4">
    <location>
        <begin position="166"/>
        <end position="183"/>
    </location>
</feature>
<feature type="chain" id="PRO_5047339368" evidence="3">
    <location>
        <begin position="23"/>
        <end position="543"/>
    </location>
</feature>
<proteinExistence type="predicted"/>
<keyword evidence="7" id="KW-1185">Reference proteome</keyword>
<reference evidence="6 7" key="1">
    <citation type="submission" date="2024-05" db="EMBL/GenBank/DDBJ databases">
        <authorList>
            <person name="Liu Q."/>
            <person name="Xin Y.-H."/>
        </authorList>
    </citation>
    <scope>NUCLEOTIDE SEQUENCE [LARGE SCALE GENOMIC DNA]</scope>
    <source>
        <strain evidence="6 7">CGMCC 1.10181</strain>
    </source>
</reference>
<evidence type="ECO:0000259" key="5">
    <source>
        <dbReference type="PROSITE" id="PS00498"/>
    </source>
</evidence>
<sequence>MKTLYSIAFFGAATLAMPAAYAGTSATTSAARSPFLASASDPQLDRWMWAFATAQLQTVAADALGTTVGGLPPPPPLNTTRQSITALNATQLASLRRGIAQMIAWNSAPQGSADFKRSLRYWANMHAYIGTGCSSASGLNYPGMSGLSLQSKATPDQIATWCTCQHGTIQFLTWHRMYLFYFEQVLRQAAGDPNLRLPFWDYETDGHIPPAYRSPTYVDGGVTKPNPLYVANRQAQLNAGTAALSSSVTSTAGAMPASTYSPFNSAIEQTPHGAVHCATGVASCPSGYMGYVPSAGNDPIFYSHHANIDRLYECWLRINPSARLPNNPAQLAAHFSFIDGAGNLVSPMVGNMLTTAQLGYHYAAGGGCPLVIKLPPIHILLETPYHVYPLIGPTILQRGTTVVPLKLAAATRKSLLAAPPRKGGALRSMLVIDGLAYDEPPGVLYNVYVQGPGGKRQLVGVINFFNDTAPRHDDMEGMKGEMADMSTRTFDATDALAALGATGDASLVLEPTTGLTGSTVLKAAQQISPRARVRFSAARIEQR</sequence>
<evidence type="ECO:0000256" key="2">
    <source>
        <dbReference type="ARBA" id="ARBA00023008"/>
    </source>
</evidence>
<organism evidence="6 7">
    <name type="scientific">Sphingomonas oligophenolica</name>
    <dbReference type="NCBI Taxonomy" id="301154"/>
    <lineage>
        <taxon>Bacteria</taxon>
        <taxon>Pseudomonadati</taxon>
        <taxon>Pseudomonadota</taxon>
        <taxon>Alphaproteobacteria</taxon>
        <taxon>Sphingomonadales</taxon>
        <taxon>Sphingomonadaceae</taxon>
        <taxon>Sphingomonas</taxon>
    </lineage>
</organism>
<gene>
    <name evidence="6" type="ORF">ABC974_20490</name>
</gene>
<dbReference type="InterPro" id="IPR050316">
    <property type="entry name" value="Tyrosinase/Hemocyanin"/>
</dbReference>
<name>A0ABU9Y882_9SPHN</name>
<evidence type="ECO:0000313" key="7">
    <source>
        <dbReference type="Proteomes" id="UP001419910"/>
    </source>
</evidence>
<accession>A0ABU9Y882</accession>
<dbReference type="Proteomes" id="UP001419910">
    <property type="component" value="Unassembled WGS sequence"/>
</dbReference>
<evidence type="ECO:0000313" key="6">
    <source>
        <dbReference type="EMBL" id="MEN2792019.1"/>
    </source>
</evidence>
<dbReference type="InterPro" id="IPR008922">
    <property type="entry name" value="Di-copper_centre_dom_sf"/>
</dbReference>
<evidence type="ECO:0000256" key="3">
    <source>
        <dbReference type="SAM" id="SignalP"/>
    </source>
</evidence>
<dbReference type="PANTHER" id="PTHR11474:SF76">
    <property type="entry name" value="SHKT DOMAIN-CONTAINING PROTEIN"/>
    <property type="match status" value="1"/>
</dbReference>
<dbReference type="RefSeq" id="WP_343889796.1">
    <property type="nucleotide sequence ID" value="NZ_BAAAEH010000024.1"/>
</dbReference>
<feature type="signal peptide" evidence="3">
    <location>
        <begin position="1"/>
        <end position="22"/>
    </location>
</feature>
<dbReference type="Pfam" id="PF00264">
    <property type="entry name" value="Tyrosinase"/>
    <property type="match status" value="2"/>
</dbReference>
<dbReference type="PRINTS" id="PR00092">
    <property type="entry name" value="TYROSINASE"/>
</dbReference>
<dbReference type="InterPro" id="IPR002227">
    <property type="entry name" value="Tyrosinase_Cu-bd"/>
</dbReference>
<dbReference type="PROSITE" id="PS00498">
    <property type="entry name" value="TYROSINASE_2"/>
    <property type="match status" value="1"/>
</dbReference>
<keyword evidence="1" id="KW-0479">Metal-binding</keyword>